<evidence type="ECO:0000313" key="2">
    <source>
        <dbReference type="EMBL" id="ETW76782.1"/>
    </source>
</evidence>
<evidence type="ECO:0000256" key="1">
    <source>
        <dbReference type="SAM" id="MobiDB-lite"/>
    </source>
</evidence>
<evidence type="ECO:0000313" key="3">
    <source>
        <dbReference type="Proteomes" id="UP000030671"/>
    </source>
</evidence>
<feature type="compositionally biased region" description="Gly residues" evidence="1">
    <location>
        <begin position="176"/>
        <end position="186"/>
    </location>
</feature>
<dbReference type="AlphaFoldDB" id="W4JTB4"/>
<proteinExistence type="predicted"/>
<feature type="compositionally biased region" description="Acidic residues" evidence="1">
    <location>
        <begin position="101"/>
        <end position="110"/>
    </location>
</feature>
<dbReference type="InParanoid" id="W4JTB4"/>
<feature type="compositionally biased region" description="Basic and acidic residues" evidence="1">
    <location>
        <begin position="190"/>
        <end position="201"/>
    </location>
</feature>
<dbReference type="RefSeq" id="XP_009551654.1">
    <property type="nucleotide sequence ID" value="XM_009553359.1"/>
</dbReference>
<dbReference type="HOGENOM" id="CLU_1256177_0_0_1"/>
<sequence length="220" mass="22407">MAIENFAMQRDWELERWGADADADAVGAVYEDEDAYGDAHGDGGDGGDARDAPPHMPVRAATPNNRAPSSASASASSCSSSSCYDTDSSASASPSLSASEYDSDGDGDSDADAHAPQKPLPASPSQSRIAVRGHAAALFGRLLGTSARKGGACAAPAHVPVKSARRTSVCAQNGVGRSGSAGGDSVGSGRQRDRGKDRDRGRSWIAAGLASVRNMWTLGV</sequence>
<keyword evidence="3" id="KW-1185">Reference proteome</keyword>
<feature type="compositionally biased region" description="Basic and acidic residues" evidence="1">
    <location>
        <begin position="37"/>
        <end position="53"/>
    </location>
</feature>
<reference evidence="2 3" key="1">
    <citation type="journal article" date="2012" name="New Phytol.">
        <title>Insight into trade-off between wood decay and parasitism from the genome of a fungal forest pathogen.</title>
        <authorList>
            <person name="Olson A."/>
            <person name="Aerts A."/>
            <person name="Asiegbu F."/>
            <person name="Belbahri L."/>
            <person name="Bouzid O."/>
            <person name="Broberg A."/>
            <person name="Canback B."/>
            <person name="Coutinho P.M."/>
            <person name="Cullen D."/>
            <person name="Dalman K."/>
            <person name="Deflorio G."/>
            <person name="van Diepen L.T."/>
            <person name="Dunand C."/>
            <person name="Duplessis S."/>
            <person name="Durling M."/>
            <person name="Gonthier P."/>
            <person name="Grimwood J."/>
            <person name="Fossdal C.G."/>
            <person name="Hansson D."/>
            <person name="Henrissat B."/>
            <person name="Hietala A."/>
            <person name="Himmelstrand K."/>
            <person name="Hoffmeister D."/>
            <person name="Hogberg N."/>
            <person name="James T.Y."/>
            <person name="Karlsson M."/>
            <person name="Kohler A."/>
            <person name="Kues U."/>
            <person name="Lee Y.H."/>
            <person name="Lin Y.C."/>
            <person name="Lind M."/>
            <person name="Lindquist E."/>
            <person name="Lombard V."/>
            <person name="Lucas S."/>
            <person name="Lunden K."/>
            <person name="Morin E."/>
            <person name="Murat C."/>
            <person name="Park J."/>
            <person name="Raffaello T."/>
            <person name="Rouze P."/>
            <person name="Salamov A."/>
            <person name="Schmutz J."/>
            <person name="Solheim H."/>
            <person name="Stahlberg J."/>
            <person name="Velez H."/>
            <person name="de Vries R.P."/>
            <person name="Wiebenga A."/>
            <person name="Woodward S."/>
            <person name="Yakovlev I."/>
            <person name="Garbelotto M."/>
            <person name="Martin F."/>
            <person name="Grigoriev I.V."/>
            <person name="Stenlid J."/>
        </authorList>
    </citation>
    <scope>NUCLEOTIDE SEQUENCE [LARGE SCALE GENOMIC DNA]</scope>
    <source>
        <strain evidence="2 3">TC 32-1</strain>
    </source>
</reference>
<protein>
    <submittedName>
        <fullName evidence="2">Uncharacterized protein</fullName>
    </submittedName>
</protein>
<name>W4JTB4_HETIT</name>
<feature type="region of interest" description="Disordered" evidence="1">
    <location>
        <begin position="163"/>
        <end position="201"/>
    </location>
</feature>
<dbReference type="GeneID" id="20674901"/>
<gene>
    <name evidence="2" type="ORF">HETIRDRAFT_436628</name>
</gene>
<dbReference type="Proteomes" id="UP000030671">
    <property type="component" value="Unassembled WGS sequence"/>
</dbReference>
<feature type="compositionally biased region" description="Low complexity" evidence="1">
    <location>
        <begin position="60"/>
        <end position="100"/>
    </location>
</feature>
<feature type="region of interest" description="Disordered" evidence="1">
    <location>
        <begin position="29"/>
        <end position="129"/>
    </location>
</feature>
<dbReference type="KEGG" id="hir:HETIRDRAFT_436628"/>
<dbReference type="EMBL" id="KI925464">
    <property type="protein sequence ID" value="ETW76782.1"/>
    <property type="molecule type" value="Genomic_DNA"/>
</dbReference>
<organism evidence="2 3">
    <name type="scientific">Heterobasidion irregulare (strain TC 32-1)</name>
    <dbReference type="NCBI Taxonomy" id="747525"/>
    <lineage>
        <taxon>Eukaryota</taxon>
        <taxon>Fungi</taxon>
        <taxon>Dikarya</taxon>
        <taxon>Basidiomycota</taxon>
        <taxon>Agaricomycotina</taxon>
        <taxon>Agaricomycetes</taxon>
        <taxon>Russulales</taxon>
        <taxon>Bondarzewiaceae</taxon>
        <taxon>Heterobasidion</taxon>
        <taxon>Heterobasidion annosum species complex</taxon>
    </lineage>
</organism>
<accession>W4JTB4</accession>